<dbReference type="AlphaFoldDB" id="A0A1H0S3I9"/>
<reference evidence="1 2" key="1">
    <citation type="submission" date="2016-10" db="EMBL/GenBank/DDBJ databases">
        <authorList>
            <person name="de Groot N.N."/>
        </authorList>
    </citation>
    <scope>NUCLEOTIDE SEQUENCE [LARGE SCALE GENOMIC DNA]</scope>
    <source>
        <strain evidence="2">P4-7,KCTC 19426,CECT 7604</strain>
    </source>
</reference>
<evidence type="ECO:0000313" key="1">
    <source>
        <dbReference type="EMBL" id="SDP36323.1"/>
    </source>
</evidence>
<accession>A0A1H0S3I9</accession>
<dbReference type="STRING" id="1090615.SAMN04515671_3890"/>
<proteinExistence type="predicted"/>
<keyword evidence="2" id="KW-1185">Reference proteome</keyword>
<dbReference type="EMBL" id="LT629710">
    <property type="protein sequence ID" value="SDP36323.1"/>
    <property type="molecule type" value="Genomic_DNA"/>
</dbReference>
<protein>
    <submittedName>
        <fullName evidence="1">Uncharacterized protein</fullName>
    </submittedName>
</protein>
<sequence length="38" mass="4475">MLWGDGLREERTAQIFDVGLQDTNEWLAKISATRPYHR</sequence>
<evidence type="ECO:0000313" key="2">
    <source>
        <dbReference type="Proteomes" id="UP000198741"/>
    </source>
</evidence>
<organism evidence="1 2">
    <name type="scientific">Nakamurella panacisegetis</name>
    <dbReference type="NCBI Taxonomy" id="1090615"/>
    <lineage>
        <taxon>Bacteria</taxon>
        <taxon>Bacillati</taxon>
        <taxon>Actinomycetota</taxon>
        <taxon>Actinomycetes</taxon>
        <taxon>Nakamurellales</taxon>
        <taxon>Nakamurellaceae</taxon>
        <taxon>Nakamurella</taxon>
    </lineage>
</organism>
<gene>
    <name evidence="1" type="ORF">SAMN04515671_3890</name>
</gene>
<name>A0A1H0S3I9_9ACTN</name>
<dbReference type="Proteomes" id="UP000198741">
    <property type="component" value="Chromosome I"/>
</dbReference>